<dbReference type="STRING" id="1209962.L0PDZ1"/>
<dbReference type="AlphaFoldDB" id="L0PDZ1"/>
<organism evidence="8">
    <name type="scientific">Pneumocystis jirovecii</name>
    <name type="common">Human pneumocystis pneumonia agent</name>
    <dbReference type="NCBI Taxonomy" id="42068"/>
    <lineage>
        <taxon>Eukaryota</taxon>
        <taxon>Fungi</taxon>
        <taxon>Dikarya</taxon>
        <taxon>Ascomycota</taxon>
        <taxon>Taphrinomycotina</taxon>
        <taxon>Pneumocystomycetes</taxon>
        <taxon>Pneumocystaceae</taxon>
        <taxon>Pneumocystis</taxon>
    </lineage>
</organism>
<dbReference type="PANTHER" id="PTHR12703:SF4">
    <property type="entry name" value="TRANSMEMBRANE PROTEIN 33"/>
    <property type="match status" value="1"/>
</dbReference>
<dbReference type="InParanoid" id="L0PDZ1"/>
<reference evidence="7 8" key="1">
    <citation type="journal article" date="2012" name="MBio">
        <title>De novo assembly of the Pneumocystis jirovecii genome from a single bronchoalveolar lavage fluid specimen from a patient.</title>
        <authorList>
            <person name="Cisse O.H."/>
            <person name="Pagni M."/>
            <person name="Hauser P.M."/>
        </authorList>
    </citation>
    <scope>NUCLEOTIDE SEQUENCE [LARGE SCALE GENOMIC DNA]</scope>
    <source>
        <strain evidence="7 8">SE8</strain>
    </source>
</reference>
<dbReference type="GO" id="GO:0016020">
    <property type="term" value="C:membrane"/>
    <property type="evidence" value="ECO:0007669"/>
    <property type="project" value="UniProtKB-SubCell"/>
</dbReference>
<feature type="transmembrane region" description="Helical" evidence="6">
    <location>
        <begin position="24"/>
        <end position="47"/>
    </location>
</feature>
<dbReference type="GO" id="GO:0071786">
    <property type="term" value="P:endoplasmic reticulum tubular network organization"/>
    <property type="evidence" value="ECO:0007669"/>
    <property type="project" value="TreeGrafter"/>
</dbReference>
<dbReference type="FunCoup" id="L0PDZ1">
    <property type="interactions" value="115"/>
</dbReference>
<dbReference type="InterPro" id="IPR051645">
    <property type="entry name" value="PER33/POM33_regulator"/>
</dbReference>
<dbReference type="GO" id="GO:0061024">
    <property type="term" value="P:membrane organization"/>
    <property type="evidence" value="ECO:0007669"/>
    <property type="project" value="TreeGrafter"/>
</dbReference>
<comment type="caution">
    <text evidence="7">The sequence shown here is derived from an EMBL/GenBank/DDBJ whole genome shotgun (WGS) entry which is preliminary data.</text>
</comment>
<evidence type="ECO:0000256" key="1">
    <source>
        <dbReference type="ARBA" id="ARBA00004141"/>
    </source>
</evidence>
<dbReference type="GO" id="GO:0005783">
    <property type="term" value="C:endoplasmic reticulum"/>
    <property type="evidence" value="ECO:0007669"/>
    <property type="project" value="TreeGrafter"/>
</dbReference>
<comment type="similarity">
    <text evidence="2">Belongs to the PER33/POM33 family.</text>
</comment>
<feature type="transmembrane region" description="Helical" evidence="6">
    <location>
        <begin position="59"/>
        <end position="76"/>
    </location>
</feature>
<dbReference type="PANTHER" id="PTHR12703">
    <property type="entry name" value="TRANSMEMBRANE PROTEIN 33"/>
    <property type="match status" value="1"/>
</dbReference>
<dbReference type="VEuPathDB" id="FungiDB:PNEJI1_000859"/>
<evidence type="ECO:0000256" key="5">
    <source>
        <dbReference type="ARBA" id="ARBA00023136"/>
    </source>
</evidence>
<accession>L0PDZ1</accession>
<proteinExistence type="inferred from homology"/>
<keyword evidence="4 6" id="KW-1133">Transmembrane helix</keyword>
<keyword evidence="3 6" id="KW-0812">Transmembrane</keyword>
<name>L0PDZ1_PNEJI</name>
<protein>
    <submittedName>
        <fullName evidence="7">Uncharacterized protein</fullName>
    </submittedName>
</protein>
<feature type="transmembrane region" description="Helical" evidence="6">
    <location>
        <begin position="129"/>
        <end position="148"/>
    </location>
</feature>
<sequence>MSSQNYTQHSLSHRIQFLVKHPQFVWFIGHTVLLLFSIRYLLSYITFSSVHHLFCYRTAFMGAILTYGIVVYKTYARISSQGKIDFSILMRIWMDENVQYLCISQFYTIKGFLLMFKVLAIMWFVSRPIAVSLIPYTIFSLFHFLTYFRSNILPTLNPNALKSDEKSLEASVCRHIQHLVKIYYESAMKLVSKVEVILIGTRVLIGAFA</sequence>
<dbReference type="Proteomes" id="UP000010422">
    <property type="component" value="Unassembled WGS sequence"/>
</dbReference>
<feature type="transmembrane region" description="Helical" evidence="6">
    <location>
        <begin position="97"/>
        <end position="123"/>
    </location>
</feature>
<evidence type="ECO:0000256" key="3">
    <source>
        <dbReference type="ARBA" id="ARBA00022692"/>
    </source>
</evidence>
<keyword evidence="5 6" id="KW-0472">Membrane</keyword>
<evidence type="ECO:0000256" key="6">
    <source>
        <dbReference type="SAM" id="Phobius"/>
    </source>
</evidence>
<gene>
    <name evidence="7" type="ORF">PNEJI1_000859</name>
</gene>
<evidence type="ECO:0000313" key="8">
    <source>
        <dbReference type="Proteomes" id="UP000010422"/>
    </source>
</evidence>
<comment type="subcellular location">
    <subcellularLocation>
        <location evidence="1">Membrane</location>
        <topology evidence="1">Multi-pass membrane protein</topology>
    </subcellularLocation>
</comment>
<evidence type="ECO:0000256" key="2">
    <source>
        <dbReference type="ARBA" id="ARBA00007322"/>
    </source>
</evidence>
<evidence type="ECO:0000256" key="4">
    <source>
        <dbReference type="ARBA" id="ARBA00022989"/>
    </source>
</evidence>
<dbReference type="EMBL" id="CAKM01000219">
    <property type="protein sequence ID" value="CCJ29845.1"/>
    <property type="molecule type" value="Genomic_DNA"/>
</dbReference>
<dbReference type="InterPro" id="IPR005344">
    <property type="entry name" value="TMEM33/Pom33"/>
</dbReference>
<evidence type="ECO:0000313" key="7">
    <source>
        <dbReference type="EMBL" id="CCJ29845.1"/>
    </source>
</evidence>
<dbReference type="Pfam" id="PF03661">
    <property type="entry name" value="TMEM33_Pom33"/>
    <property type="match status" value="1"/>
</dbReference>